<proteinExistence type="predicted"/>
<reference evidence="2 3" key="1">
    <citation type="journal article" date="2018" name="Cell">
        <title>The Chara Genome: Secondary Complexity and Implications for Plant Terrestrialization.</title>
        <authorList>
            <person name="Nishiyama T."/>
            <person name="Sakayama H."/>
            <person name="Vries J.D."/>
            <person name="Buschmann H."/>
            <person name="Saint-Marcoux D."/>
            <person name="Ullrich K.K."/>
            <person name="Haas F.B."/>
            <person name="Vanderstraeten L."/>
            <person name="Becker D."/>
            <person name="Lang D."/>
            <person name="Vosolsobe S."/>
            <person name="Rombauts S."/>
            <person name="Wilhelmsson P.K.I."/>
            <person name="Janitza P."/>
            <person name="Kern R."/>
            <person name="Heyl A."/>
            <person name="Rumpler F."/>
            <person name="Villalobos L.I.A.C."/>
            <person name="Clay J.M."/>
            <person name="Skokan R."/>
            <person name="Toyoda A."/>
            <person name="Suzuki Y."/>
            <person name="Kagoshima H."/>
            <person name="Schijlen E."/>
            <person name="Tajeshwar N."/>
            <person name="Catarino B."/>
            <person name="Hetherington A.J."/>
            <person name="Saltykova A."/>
            <person name="Bonnot C."/>
            <person name="Breuninger H."/>
            <person name="Symeonidi A."/>
            <person name="Radhakrishnan G.V."/>
            <person name="Van Nieuwerburgh F."/>
            <person name="Deforce D."/>
            <person name="Chang C."/>
            <person name="Karol K.G."/>
            <person name="Hedrich R."/>
            <person name="Ulvskov P."/>
            <person name="Glockner G."/>
            <person name="Delwiche C.F."/>
            <person name="Petrasek J."/>
            <person name="Van de Peer Y."/>
            <person name="Friml J."/>
            <person name="Beilby M."/>
            <person name="Dolan L."/>
            <person name="Kohara Y."/>
            <person name="Sugano S."/>
            <person name="Fujiyama A."/>
            <person name="Delaux P.-M."/>
            <person name="Quint M."/>
            <person name="TheiBen G."/>
            <person name="Hagemann M."/>
            <person name="Harholt J."/>
            <person name="Dunand C."/>
            <person name="Zachgo S."/>
            <person name="Langdale J."/>
            <person name="Maumus F."/>
            <person name="Straeten D.V.D."/>
            <person name="Gould S.B."/>
            <person name="Rensing S.A."/>
        </authorList>
    </citation>
    <scope>NUCLEOTIDE SEQUENCE [LARGE SCALE GENOMIC DNA]</scope>
    <source>
        <strain evidence="2 3">S276</strain>
    </source>
</reference>
<organism evidence="2 3">
    <name type="scientific">Chara braunii</name>
    <name type="common">Braun's stonewort</name>
    <dbReference type="NCBI Taxonomy" id="69332"/>
    <lineage>
        <taxon>Eukaryota</taxon>
        <taxon>Viridiplantae</taxon>
        <taxon>Streptophyta</taxon>
        <taxon>Charophyceae</taxon>
        <taxon>Charales</taxon>
        <taxon>Characeae</taxon>
        <taxon>Chara</taxon>
    </lineage>
</organism>
<evidence type="ECO:0000256" key="1">
    <source>
        <dbReference type="SAM" id="MobiDB-lite"/>
    </source>
</evidence>
<evidence type="ECO:0000313" key="2">
    <source>
        <dbReference type="EMBL" id="GBG61945.1"/>
    </source>
</evidence>
<dbReference type="EMBL" id="BFEA01000024">
    <property type="protein sequence ID" value="GBG61945.1"/>
    <property type="molecule type" value="Genomic_DNA"/>
</dbReference>
<comment type="caution">
    <text evidence="2">The sequence shown here is derived from an EMBL/GenBank/DDBJ whole genome shotgun (WGS) entry which is preliminary data.</text>
</comment>
<dbReference type="Proteomes" id="UP000265515">
    <property type="component" value="Unassembled WGS sequence"/>
</dbReference>
<dbReference type="AlphaFoldDB" id="A0A388JVZ0"/>
<feature type="compositionally biased region" description="Basic and acidic residues" evidence="1">
    <location>
        <begin position="9"/>
        <end position="20"/>
    </location>
</feature>
<name>A0A388JVZ0_CHABU</name>
<protein>
    <submittedName>
        <fullName evidence="2">Uncharacterized protein</fullName>
    </submittedName>
</protein>
<dbReference type="Gramene" id="GBG61945">
    <property type="protein sequence ID" value="GBG61945"/>
    <property type="gene ID" value="CBR_g26108"/>
</dbReference>
<sequence>MPLQSKCQAFEEKLPSHDGSRGRRKEFWLLFLAYIRKLVSSKQIQKLQETVLPLLDDHDFLSKCEVTVFLSILRSLEPSLGGGRQSAVKEHENNATMSLAWSFRVRLAEAAIVRAFAAAVDEDISACIRMAQRILNYHLPSLISIVSEGAEKATMEEDRGKGVLLSSSHPHSMGRVACRLCFVAQQLCLVIRQGDLILKLGEKKDKREGQTEVEVVLSKPFHWSSNGSWLAQLLFPILQSRSFTERVYGLKLAASLVFQSFTAFIRLLPMLEAALYLEDHAIREFVHAVLMDSVYVHHHCLKFSAIRHLCIPFLHAPTTGLQISAILGCSRLLLNDCFLDDREVLLGAMLERYICRPASLKPMDMKTRFDDCTDSQSSCSCSSLNSSVSGRSGGRDISGMFACHCEKKDSESSVLDREDVVNNEQVVRIMHMFFKQFSEVKSLLDGELANTIVFMVLQRIESGVVEIIQGGCGRQLIVRDNPCRRNEAKSLQLAIRFALTICGDALEAVLDSLVLNVASQYKEAVDICKEDWLHWLSSTRHDSS</sequence>
<evidence type="ECO:0000313" key="3">
    <source>
        <dbReference type="Proteomes" id="UP000265515"/>
    </source>
</evidence>
<dbReference type="OrthoDB" id="1895928at2759"/>
<gene>
    <name evidence="2" type="ORF">CBR_g26108</name>
</gene>
<accession>A0A388JVZ0</accession>
<keyword evidence="3" id="KW-1185">Reference proteome</keyword>
<feature type="region of interest" description="Disordered" evidence="1">
    <location>
        <begin position="1"/>
        <end position="20"/>
    </location>
</feature>